<evidence type="ECO:0000313" key="2">
    <source>
        <dbReference type="Proteomes" id="UP001241110"/>
    </source>
</evidence>
<organism evidence="1 2">
    <name type="scientific">Xanthocytophaga flava</name>
    <dbReference type="NCBI Taxonomy" id="3048013"/>
    <lineage>
        <taxon>Bacteria</taxon>
        <taxon>Pseudomonadati</taxon>
        <taxon>Bacteroidota</taxon>
        <taxon>Cytophagia</taxon>
        <taxon>Cytophagales</taxon>
        <taxon>Rhodocytophagaceae</taxon>
        <taxon>Xanthocytophaga</taxon>
    </lineage>
</organism>
<proteinExistence type="predicted"/>
<protein>
    <submittedName>
        <fullName evidence="1">Type VI secretion system baseplate subunit TssG</fullName>
    </submittedName>
</protein>
<sequence>MSALDTYIDQINRLPVDIRAEVLLANLLENGLPMEELLIFPIGLFKRNFQNDIGKARVEEMTRSGQKRLCLEINRDGLYDSLPEGIFHQPSQNKPPANKKEVLKEIKQQQERENAARRFFLPLEQEYYRLRVKLILEERKYLFEGEGFFEGDLFSEFWNFPAFLTPSQIHNLLYLLPMVHRIAGDWEQIRLSFETLLEDTVNIIHKPPLWYTAEQPAIGLGEIRLGVDWIMGDEYVEVHSSVLIQVLPTDAHRIQAYLPGGSGEKLIRYLSQYLFPMETDYKIEVKLLVDNEVFMVDEETYNGRLGYTTYL</sequence>
<dbReference type="EMBL" id="JASJOS010000028">
    <property type="protein sequence ID" value="MDJ1486126.1"/>
    <property type="molecule type" value="Genomic_DNA"/>
</dbReference>
<dbReference type="Pfam" id="PF06996">
    <property type="entry name" value="T6SS_TssG"/>
    <property type="match status" value="1"/>
</dbReference>
<dbReference type="RefSeq" id="WP_313989496.1">
    <property type="nucleotide sequence ID" value="NZ_JASJOS010000028.1"/>
</dbReference>
<evidence type="ECO:0000313" key="1">
    <source>
        <dbReference type="EMBL" id="MDJ1486126.1"/>
    </source>
</evidence>
<gene>
    <name evidence="1" type="ORF">QNI16_36930</name>
</gene>
<reference evidence="1" key="1">
    <citation type="submission" date="2023-05" db="EMBL/GenBank/DDBJ databases">
        <authorList>
            <person name="Zhang X."/>
        </authorList>
    </citation>
    <scope>NUCLEOTIDE SEQUENCE</scope>
    <source>
        <strain evidence="1">YF14B1</strain>
    </source>
</reference>
<dbReference type="Proteomes" id="UP001241110">
    <property type="component" value="Unassembled WGS sequence"/>
</dbReference>
<accession>A0AAE3QW61</accession>
<dbReference type="AlphaFoldDB" id="A0AAE3QW61"/>
<dbReference type="InterPro" id="IPR010732">
    <property type="entry name" value="T6SS_TssG-like"/>
</dbReference>
<comment type="caution">
    <text evidence="1">The sequence shown here is derived from an EMBL/GenBank/DDBJ whole genome shotgun (WGS) entry which is preliminary data.</text>
</comment>
<name>A0AAE3QW61_9BACT</name>